<dbReference type="Proteomes" id="UP000324222">
    <property type="component" value="Unassembled WGS sequence"/>
</dbReference>
<accession>A0A5B7D5P6</accession>
<proteinExistence type="predicted"/>
<evidence type="ECO:0000313" key="3">
    <source>
        <dbReference type="Proteomes" id="UP000324222"/>
    </source>
</evidence>
<organism evidence="2 3">
    <name type="scientific">Portunus trituberculatus</name>
    <name type="common">Swimming crab</name>
    <name type="synonym">Neptunus trituberculatus</name>
    <dbReference type="NCBI Taxonomy" id="210409"/>
    <lineage>
        <taxon>Eukaryota</taxon>
        <taxon>Metazoa</taxon>
        <taxon>Ecdysozoa</taxon>
        <taxon>Arthropoda</taxon>
        <taxon>Crustacea</taxon>
        <taxon>Multicrustacea</taxon>
        <taxon>Malacostraca</taxon>
        <taxon>Eumalacostraca</taxon>
        <taxon>Eucarida</taxon>
        <taxon>Decapoda</taxon>
        <taxon>Pleocyemata</taxon>
        <taxon>Brachyura</taxon>
        <taxon>Eubrachyura</taxon>
        <taxon>Portunoidea</taxon>
        <taxon>Portunidae</taxon>
        <taxon>Portuninae</taxon>
        <taxon>Portunus</taxon>
    </lineage>
</organism>
<dbReference type="AlphaFoldDB" id="A0A5B7D5P6"/>
<feature type="compositionally biased region" description="Low complexity" evidence="1">
    <location>
        <begin position="17"/>
        <end position="33"/>
    </location>
</feature>
<evidence type="ECO:0000313" key="2">
    <source>
        <dbReference type="EMBL" id="MPC16293.1"/>
    </source>
</evidence>
<protein>
    <submittedName>
        <fullName evidence="2">Uncharacterized protein</fullName>
    </submittedName>
</protein>
<comment type="caution">
    <text evidence="2">The sequence shown here is derived from an EMBL/GenBank/DDBJ whole genome shotgun (WGS) entry which is preliminary data.</text>
</comment>
<reference evidence="2 3" key="1">
    <citation type="submission" date="2019-05" db="EMBL/GenBank/DDBJ databases">
        <title>Another draft genome of Portunus trituberculatus and its Hox gene families provides insights of decapod evolution.</title>
        <authorList>
            <person name="Jeong J.-H."/>
            <person name="Song I."/>
            <person name="Kim S."/>
            <person name="Choi T."/>
            <person name="Kim D."/>
            <person name="Ryu S."/>
            <person name="Kim W."/>
        </authorList>
    </citation>
    <scope>NUCLEOTIDE SEQUENCE [LARGE SCALE GENOMIC DNA]</scope>
    <source>
        <tissue evidence="2">Muscle</tissue>
    </source>
</reference>
<evidence type="ECO:0000256" key="1">
    <source>
        <dbReference type="SAM" id="MobiDB-lite"/>
    </source>
</evidence>
<feature type="region of interest" description="Disordered" evidence="1">
    <location>
        <begin position="14"/>
        <end position="55"/>
    </location>
</feature>
<sequence>MDFVGARLDNLCELLPSPGQSSTSRTSSHTLQSPPSKHCEAFPGQPDPPPQAPSLPGYVSYAHMVRNGLLSYIHSSLTHRLLRSSTDPYYTI</sequence>
<gene>
    <name evidence="2" type="ORF">E2C01_009115</name>
</gene>
<dbReference type="EMBL" id="VSRR010000494">
    <property type="protein sequence ID" value="MPC16293.1"/>
    <property type="molecule type" value="Genomic_DNA"/>
</dbReference>
<name>A0A5B7D5P6_PORTR</name>
<keyword evidence="3" id="KW-1185">Reference proteome</keyword>